<dbReference type="RefSeq" id="XP_022669501.1">
    <property type="nucleotide sequence ID" value="XM_022813766.1"/>
</dbReference>
<protein>
    <recommendedName>
        <fullName evidence="4">alpha-amylase</fullName>
        <ecNumber evidence="4">3.2.1.1</ecNumber>
    </recommendedName>
</protein>
<dbReference type="InterPro" id="IPR006048">
    <property type="entry name" value="A-amylase/branching_C"/>
</dbReference>
<comment type="catalytic activity">
    <reaction evidence="1">
        <text>Endohydrolysis of (1-&gt;4)-alpha-D-glucosidic linkages in polysaccharides containing three or more (1-&gt;4)-alpha-linked D-glucose units.</text>
        <dbReference type="EC" id="3.2.1.1"/>
    </reaction>
</comment>
<dbReference type="InterPro" id="IPR031319">
    <property type="entry name" value="A-amylase_C"/>
</dbReference>
<comment type="cofactor">
    <cofactor evidence="2">
        <name>Ca(2+)</name>
        <dbReference type="ChEBI" id="CHEBI:29108"/>
    </cofactor>
</comment>
<feature type="domain" description="Alpha-amylase C-terminal" evidence="6">
    <location>
        <begin position="436"/>
        <end position="517"/>
    </location>
</feature>
<evidence type="ECO:0000256" key="2">
    <source>
        <dbReference type="ARBA" id="ARBA00001913"/>
    </source>
</evidence>
<evidence type="ECO:0000256" key="4">
    <source>
        <dbReference type="ARBA" id="ARBA00012595"/>
    </source>
</evidence>
<evidence type="ECO:0000259" key="6">
    <source>
        <dbReference type="SMART" id="SM00632"/>
    </source>
</evidence>
<proteinExistence type="inferred from homology"/>
<dbReference type="AlphaFoldDB" id="A0A7M7MJ29"/>
<feature type="domain" description="Glycosyl hydrolase family 13 catalytic" evidence="7">
    <location>
        <begin position="47"/>
        <end position="426"/>
    </location>
</feature>
<dbReference type="SMART" id="SM00632">
    <property type="entry name" value="Aamy_C"/>
    <property type="match status" value="1"/>
</dbReference>
<dbReference type="EC" id="3.2.1.1" evidence="4"/>
<evidence type="ECO:0000256" key="5">
    <source>
        <dbReference type="ARBA" id="ARBA00022723"/>
    </source>
</evidence>
<comment type="similarity">
    <text evidence="3">Belongs to the glycosyl hydrolase 13 family.</text>
</comment>
<dbReference type="Proteomes" id="UP000594260">
    <property type="component" value="Unplaced"/>
</dbReference>
<dbReference type="GO" id="GO:0004556">
    <property type="term" value="F:alpha-amylase activity"/>
    <property type="evidence" value="ECO:0007669"/>
    <property type="project" value="UniProtKB-EC"/>
</dbReference>
<evidence type="ECO:0000313" key="9">
    <source>
        <dbReference type="Proteomes" id="UP000594260"/>
    </source>
</evidence>
<evidence type="ECO:0000259" key="7">
    <source>
        <dbReference type="SMART" id="SM00642"/>
    </source>
</evidence>
<dbReference type="GO" id="GO:0046872">
    <property type="term" value="F:metal ion binding"/>
    <property type="evidence" value="ECO:0007669"/>
    <property type="project" value="UniProtKB-KW"/>
</dbReference>
<dbReference type="SMART" id="SM00642">
    <property type="entry name" value="Aamy"/>
    <property type="match status" value="1"/>
</dbReference>
<dbReference type="Gene3D" id="3.20.20.80">
    <property type="entry name" value="Glycosidases"/>
    <property type="match status" value="1"/>
</dbReference>
<evidence type="ECO:0000313" key="8">
    <source>
        <dbReference type="EnsemblMetazoa" id="XP_022669501"/>
    </source>
</evidence>
<dbReference type="SUPFAM" id="SSF51445">
    <property type="entry name" value="(Trans)glycosidases"/>
    <property type="match status" value="1"/>
</dbReference>
<keyword evidence="5" id="KW-0479">Metal-binding</keyword>
<dbReference type="GO" id="GO:0005975">
    <property type="term" value="P:carbohydrate metabolic process"/>
    <property type="evidence" value="ECO:0007669"/>
    <property type="project" value="InterPro"/>
</dbReference>
<sequence length="548" mass="61841">MRIPGLRPPELIVCPIPIFVMAAVLLERTTPALARFWGTPNFYSTRTTIVHLDQWLYEDVGRECAEHLNRAQVAAVLVSAPNDHAFKTGRALDGVLQYRDYTERYQPVSFTKLDSASGTFGQFKRMARTCNDNNIRVYVDVVLGHTTSNVSRESYAHTAFDGKNLHFKDFKAGDFIPSGRCPTPSGNVEDYSDQTQLLWCRERGWLRLDLGSDNVQNVLGAYLQRLQLAGVTGFRVAYADRLDVYDLERVLDRLLPSTTIHNPQPLTPFIIIDAPLASQDRLQSLSSLGALVNSTLAKSIERILRRRDTWRTFSDDVQLWKPLPDKVFALPRHTRALAREDLTENFWQRVAIHMVTMFLPRGIPVIYSGWALEKPPALGINPAELGPPSSTDFDTLPVVSKKDGSCSGGWECIHRLGALSRIPQWRNVAGTSSAMNVRLDDDDTIISFARKGRSFVALATGEKAARGDFNTTLRGFYCDIISGERFFETTCTGDTYRVYDNHFVNILGESRIHRSRRLPIMAFHEESRTVSESENRQHVDEFENVVIA</sequence>
<organism evidence="8 9">
    <name type="scientific">Varroa destructor</name>
    <name type="common">Honeybee mite</name>
    <dbReference type="NCBI Taxonomy" id="109461"/>
    <lineage>
        <taxon>Eukaryota</taxon>
        <taxon>Metazoa</taxon>
        <taxon>Ecdysozoa</taxon>
        <taxon>Arthropoda</taxon>
        <taxon>Chelicerata</taxon>
        <taxon>Arachnida</taxon>
        <taxon>Acari</taxon>
        <taxon>Parasitiformes</taxon>
        <taxon>Mesostigmata</taxon>
        <taxon>Gamasina</taxon>
        <taxon>Dermanyssoidea</taxon>
        <taxon>Varroidae</taxon>
        <taxon>Varroa</taxon>
    </lineage>
</organism>
<dbReference type="EnsemblMetazoa" id="XM_022813766">
    <property type="protein sequence ID" value="XP_022669501"/>
    <property type="gene ID" value="LOC111253787"/>
</dbReference>
<dbReference type="InterPro" id="IPR006047">
    <property type="entry name" value="GH13_cat_dom"/>
</dbReference>
<dbReference type="Pfam" id="PF02806">
    <property type="entry name" value="Alpha-amylase_C"/>
    <property type="match status" value="1"/>
</dbReference>
<reference evidence="8" key="1">
    <citation type="submission" date="2021-01" db="UniProtKB">
        <authorList>
            <consortium name="EnsemblMetazoa"/>
        </authorList>
    </citation>
    <scope>IDENTIFICATION</scope>
</reference>
<evidence type="ECO:0000256" key="1">
    <source>
        <dbReference type="ARBA" id="ARBA00000548"/>
    </source>
</evidence>
<dbReference type="InterPro" id="IPR017853">
    <property type="entry name" value="GH"/>
</dbReference>
<name>A0A7M7MJ29_VARDE</name>
<dbReference type="PANTHER" id="PTHR43447">
    <property type="entry name" value="ALPHA-AMYLASE"/>
    <property type="match status" value="1"/>
</dbReference>
<dbReference type="Gene3D" id="2.60.40.1180">
    <property type="entry name" value="Golgi alpha-mannosidase II"/>
    <property type="match status" value="1"/>
</dbReference>
<dbReference type="InterPro" id="IPR013780">
    <property type="entry name" value="Glyco_hydro_b"/>
</dbReference>
<keyword evidence="9" id="KW-1185">Reference proteome</keyword>
<dbReference type="GeneID" id="111253787"/>
<evidence type="ECO:0000256" key="3">
    <source>
        <dbReference type="ARBA" id="ARBA00008061"/>
    </source>
</evidence>
<dbReference type="SUPFAM" id="SSF51011">
    <property type="entry name" value="Glycosyl hydrolase domain"/>
    <property type="match status" value="1"/>
</dbReference>
<accession>A0A7M7MJ29</accession>